<gene>
    <name evidence="2" type="ORF">IWX90DRAFT_291476</name>
</gene>
<feature type="compositionally biased region" description="Low complexity" evidence="1">
    <location>
        <begin position="464"/>
        <end position="474"/>
    </location>
</feature>
<comment type="caution">
    <text evidence="2">The sequence shown here is derived from an EMBL/GenBank/DDBJ whole genome shotgun (WGS) entry which is preliminary data.</text>
</comment>
<name>A0ABR1XK83_9PEZI</name>
<keyword evidence="3" id="KW-1185">Reference proteome</keyword>
<feature type="compositionally biased region" description="Basic residues" evidence="1">
    <location>
        <begin position="452"/>
        <end position="463"/>
    </location>
</feature>
<dbReference type="EMBL" id="JBBWUH010000008">
    <property type="protein sequence ID" value="KAK8159144.1"/>
    <property type="molecule type" value="Genomic_DNA"/>
</dbReference>
<protein>
    <submittedName>
        <fullName evidence="2">Uncharacterized protein</fullName>
    </submittedName>
</protein>
<feature type="compositionally biased region" description="Low complexity" evidence="1">
    <location>
        <begin position="304"/>
        <end position="316"/>
    </location>
</feature>
<dbReference type="Proteomes" id="UP001456524">
    <property type="component" value="Unassembled WGS sequence"/>
</dbReference>
<organism evidence="2 3">
    <name type="scientific">Phyllosticta citrichinensis</name>
    <dbReference type="NCBI Taxonomy" id="1130410"/>
    <lineage>
        <taxon>Eukaryota</taxon>
        <taxon>Fungi</taxon>
        <taxon>Dikarya</taxon>
        <taxon>Ascomycota</taxon>
        <taxon>Pezizomycotina</taxon>
        <taxon>Dothideomycetes</taxon>
        <taxon>Dothideomycetes incertae sedis</taxon>
        <taxon>Botryosphaeriales</taxon>
        <taxon>Phyllostictaceae</taxon>
        <taxon>Phyllosticta</taxon>
    </lineage>
</organism>
<feature type="compositionally biased region" description="Low complexity" evidence="1">
    <location>
        <begin position="482"/>
        <end position="497"/>
    </location>
</feature>
<feature type="region of interest" description="Disordered" evidence="1">
    <location>
        <begin position="431"/>
        <end position="497"/>
    </location>
</feature>
<feature type="region of interest" description="Disordered" evidence="1">
    <location>
        <begin position="162"/>
        <end position="247"/>
    </location>
</feature>
<feature type="region of interest" description="Disordered" evidence="1">
    <location>
        <begin position="300"/>
        <end position="352"/>
    </location>
</feature>
<sequence>MALAHALSSPSTCITAISSSSPHLLSRVVCITSLQSLVSIMLVHAVELLKARWGTRQSSSKQPTTPSRESKLQQLKSFASRTSPLNPFGRRSQPYRRAAKQASSPPSRPSPVPDRSRLSFTDFDVATSGDYWPDLKWSEHPITGGLPRSHTTNDITQLASRVAEADWRKSPPPGRKPLRHHRRGGSLTSFPYANEFASEGQSHLPPAPSPPPIPPASTSTPPAEIRPPWLLNHSPPAPRRLAKSPMPLRSYTQPNLLSTISETQKANHFSIPHRTVFREEFSASPSPVRRLRHYQLYPPPAPAAPRSAMPTAAVTTHQRRRLSTRRRPTPKPAPPKPTPLAELFPDDDDTADDDVIINAYANSGPVDREMPMPAAVSITATPAARRSAPCPTKTIRRDSAAALDPDDADDEGAAVSWPDPAHKFAAHWQAPMSSPMPATPRADGKTLAPQHQHQHRQLHHKQKQQQQQQQQQQHSTTRHSSRPASLPLSPPLHSLSPTLPQAAAAAAAAFHLPSRARLSCESVRPPYASGGGGGGGGADGYAGESAAYAAAAVPIGVAI</sequence>
<feature type="region of interest" description="Disordered" evidence="1">
    <location>
        <begin position="380"/>
        <end position="417"/>
    </location>
</feature>
<evidence type="ECO:0000313" key="2">
    <source>
        <dbReference type="EMBL" id="KAK8159144.1"/>
    </source>
</evidence>
<feature type="compositionally biased region" description="Polar residues" evidence="1">
    <location>
        <begin position="55"/>
        <end position="85"/>
    </location>
</feature>
<feature type="compositionally biased region" description="Pro residues" evidence="1">
    <location>
        <begin position="205"/>
        <end position="215"/>
    </location>
</feature>
<feature type="region of interest" description="Disordered" evidence="1">
    <location>
        <begin position="54"/>
        <end position="118"/>
    </location>
</feature>
<accession>A0ABR1XK83</accession>
<reference evidence="2 3" key="1">
    <citation type="journal article" date="2022" name="G3 (Bethesda)">
        <title>Enemy or ally: a genomic approach to elucidate the lifestyle of Phyllosticta citrichinaensis.</title>
        <authorList>
            <person name="Buijs V.A."/>
            <person name="Groenewald J.Z."/>
            <person name="Haridas S."/>
            <person name="LaButti K.M."/>
            <person name="Lipzen A."/>
            <person name="Martin F.M."/>
            <person name="Barry K."/>
            <person name="Grigoriev I.V."/>
            <person name="Crous P.W."/>
            <person name="Seidl M.F."/>
        </authorList>
    </citation>
    <scope>NUCLEOTIDE SEQUENCE [LARGE SCALE GENOMIC DNA]</scope>
    <source>
        <strain evidence="2 3">CBS 129764</strain>
    </source>
</reference>
<feature type="compositionally biased region" description="Basic residues" evidence="1">
    <location>
        <begin position="317"/>
        <end position="329"/>
    </location>
</feature>
<proteinExistence type="predicted"/>
<evidence type="ECO:0000256" key="1">
    <source>
        <dbReference type="SAM" id="MobiDB-lite"/>
    </source>
</evidence>
<evidence type="ECO:0000313" key="3">
    <source>
        <dbReference type="Proteomes" id="UP001456524"/>
    </source>
</evidence>